<accession>A0ABV6Y9Z8</accession>
<organism evidence="1 2">
    <name type="scientific">Microvirga arabica</name>
    <dbReference type="NCBI Taxonomy" id="1128671"/>
    <lineage>
        <taxon>Bacteria</taxon>
        <taxon>Pseudomonadati</taxon>
        <taxon>Pseudomonadota</taxon>
        <taxon>Alphaproteobacteria</taxon>
        <taxon>Hyphomicrobiales</taxon>
        <taxon>Methylobacteriaceae</taxon>
        <taxon>Microvirga</taxon>
    </lineage>
</organism>
<dbReference type="Proteomes" id="UP001593940">
    <property type="component" value="Unassembled WGS sequence"/>
</dbReference>
<comment type="caution">
    <text evidence="1">The sequence shown here is derived from an EMBL/GenBank/DDBJ whole genome shotgun (WGS) entry which is preliminary data.</text>
</comment>
<gene>
    <name evidence="1" type="ORF">ACETIH_15365</name>
</gene>
<protein>
    <recommendedName>
        <fullName evidence="3">DNA-binding protein</fullName>
    </recommendedName>
</protein>
<sequence>MSKQPQQHLPLIRLPIELGCLPEDTIVSAAEVALLLGWPVAMLRRREREGHGPGCLTAACGADADGYRIGDVRRWMASS</sequence>
<proteinExistence type="predicted"/>
<name>A0ABV6Y9Z8_9HYPH</name>
<dbReference type="RefSeq" id="WP_377030149.1">
    <property type="nucleotide sequence ID" value="NZ_JBHOMY010000041.1"/>
</dbReference>
<reference evidence="1 2" key="1">
    <citation type="submission" date="2024-09" db="EMBL/GenBank/DDBJ databases">
        <title>Nodulacao em especies de Leguminosae Basais da Amazonia e Caracterizacao dos Rizobios e Bacterias Associadas aos Nodulos.</title>
        <authorList>
            <person name="Jambeiro I.C.A."/>
            <person name="Lopes I.S."/>
            <person name="Aguiar E.R.G.R."/>
            <person name="Santos A.F.J."/>
            <person name="Dos Santos J.M.F."/>
            <person name="Gross E."/>
        </authorList>
    </citation>
    <scope>NUCLEOTIDE SEQUENCE [LARGE SCALE GENOMIC DNA]</scope>
    <source>
        <strain evidence="1 2">BRUESC1165</strain>
    </source>
</reference>
<dbReference type="EMBL" id="JBHOMY010000041">
    <property type="protein sequence ID" value="MFC1458063.1"/>
    <property type="molecule type" value="Genomic_DNA"/>
</dbReference>
<evidence type="ECO:0008006" key="3">
    <source>
        <dbReference type="Google" id="ProtNLM"/>
    </source>
</evidence>
<evidence type="ECO:0000313" key="2">
    <source>
        <dbReference type="Proteomes" id="UP001593940"/>
    </source>
</evidence>
<keyword evidence="2" id="KW-1185">Reference proteome</keyword>
<evidence type="ECO:0000313" key="1">
    <source>
        <dbReference type="EMBL" id="MFC1458063.1"/>
    </source>
</evidence>